<reference evidence="1" key="1">
    <citation type="submission" date="2021-01" db="EMBL/GenBank/DDBJ databases">
        <authorList>
            <person name="Corre E."/>
            <person name="Pelletier E."/>
            <person name="Niang G."/>
            <person name="Scheremetjew M."/>
            <person name="Finn R."/>
            <person name="Kale V."/>
            <person name="Holt S."/>
            <person name="Cochrane G."/>
            <person name="Meng A."/>
            <person name="Brown T."/>
            <person name="Cohen L."/>
        </authorList>
    </citation>
    <scope>NUCLEOTIDE SEQUENCE</scope>
    <source>
        <strain evidence="1">Isolate 1302-5</strain>
    </source>
</reference>
<dbReference type="AlphaFoldDB" id="A0A7S4HR68"/>
<gene>
    <name evidence="1" type="ORF">OAUR00152_LOCUS3021</name>
</gene>
<name>A0A7S4HR68_9STRA</name>
<accession>A0A7S4HR68</accession>
<evidence type="ECO:0000313" key="1">
    <source>
        <dbReference type="EMBL" id="CAE2206904.1"/>
    </source>
</evidence>
<sequence length="115" mass="13171">MTSFLRCGMRYGASKTPSNSCLSVRAISRRNEEARWGSPTRQFDNPHCQSDLSRIILLPGRDLVWLRLRAILSIGNEEARRGSSVGWFEYLRGHLDRLRTSGGSKIFIVLFWKSL</sequence>
<proteinExistence type="predicted"/>
<organism evidence="1">
    <name type="scientific">Odontella aurita</name>
    <dbReference type="NCBI Taxonomy" id="265563"/>
    <lineage>
        <taxon>Eukaryota</taxon>
        <taxon>Sar</taxon>
        <taxon>Stramenopiles</taxon>
        <taxon>Ochrophyta</taxon>
        <taxon>Bacillariophyta</taxon>
        <taxon>Mediophyceae</taxon>
        <taxon>Biddulphiophycidae</taxon>
        <taxon>Eupodiscales</taxon>
        <taxon>Odontellaceae</taxon>
        <taxon>Odontella</taxon>
    </lineage>
</organism>
<dbReference type="EMBL" id="HBKQ01004415">
    <property type="protein sequence ID" value="CAE2206904.1"/>
    <property type="molecule type" value="Transcribed_RNA"/>
</dbReference>
<protein>
    <submittedName>
        <fullName evidence="1">Uncharacterized protein</fullName>
    </submittedName>
</protein>